<evidence type="ECO:0000256" key="6">
    <source>
        <dbReference type="ARBA" id="ARBA00022729"/>
    </source>
</evidence>
<dbReference type="SUPFAM" id="SSF89392">
    <property type="entry name" value="Prokaryotic lipoproteins and lipoprotein localization factors"/>
    <property type="match status" value="1"/>
</dbReference>
<dbReference type="InterPro" id="IPR004564">
    <property type="entry name" value="OM_lipoprot_carrier_LolA-like"/>
</dbReference>
<evidence type="ECO:0000256" key="4">
    <source>
        <dbReference type="ARBA" id="ARBA00014035"/>
    </source>
</evidence>
<keyword evidence="9" id="KW-0143">Chaperone</keyword>
<reference evidence="11 12" key="1">
    <citation type="submission" date="2019-07" db="EMBL/GenBank/DDBJ databases">
        <authorList>
            <person name="Huq M.A."/>
        </authorList>
    </citation>
    <scope>NUCLEOTIDE SEQUENCE [LARGE SCALE GENOMIC DNA]</scope>
    <source>
        <strain evidence="11 12">MAH-3</strain>
    </source>
</reference>
<keyword evidence="11" id="KW-0449">Lipoprotein</keyword>
<protein>
    <recommendedName>
        <fullName evidence="4">Outer-membrane lipoprotein carrier protein</fullName>
    </recommendedName>
</protein>
<keyword evidence="7" id="KW-0574">Periplasm</keyword>
<dbReference type="InterPro" id="IPR029046">
    <property type="entry name" value="LolA/LolB/LppX"/>
</dbReference>
<evidence type="ECO:0000256" key="5">
    <source>
        <dbReference type="ARBA" id="ARBA00022448"/>
    </source>
</evidence>
<dbReference type="NCBIfam" id="TIGR00547">
    <property type="entry name" value="lolA"/>
    <property type="match status" value="1"/>
</dbReference>
<sequence>MKLISSILLFLLFASNLSAQEYTKIADPKGCKATLEKQHKETKSIQADFTETVTSSLLTAAQKGAGKMWYKRENKIRWEKSKPESQIILINGKAVRLQEKGKEVSSASSKMVVKKIQGLMVQMMTGEFLNEKEFKISYFENKSNYKLILTPKSDKMKRYVSEINLVFSKKEGTIKELTMLTDSDNKLVYSFSNMEVNGTINDSKFTSF</sequence>
<evidence type="ECO:0000256" key="1">
    <source>
        <dbReference type="ARBA" id="ARBA00004418"/>
    </source>
</evidence>
<dbReference type="OrthoDB" id="1027451at2"/>
<dbReference type="AlphaFoldDB" id="A0A556N329"/>
<evidence type="ECO:0000256" key="7">
    <source>
        <dbReference type="ARBA" id="ARBA00022764"/>
    </source>
</evidence>
<keyword evidence="8" id="KW-0653">Protein transport</keyword>
<evidence type="ECO:0000256" key="9">
    <source>
        <dbReference type="ARBA" id="ARBA00023186"/>
    </source>
</evidence>
<gene>
    <name evidence="11" type="primary">lolA</name>
    <name evidence="11" type="ORF">FO442_04685</name>
</gene>
<dbReference type="Pfam" id="PF03548">
    <property type="entry name" value="LolA"/>
    <property type="match status" value="1"/>
</dbReference>
<feature type="signal peptide" evidence="10">
    <location>
        <begin position="1"/>
        <end position="19"/>
    </location>
</feature>
<evidence type="ECO:0000256" key="2">
    <source>
        <dbReference type="ARBA" id="ARBA00007615"/>
    </source>
</evidence>
<dbReference type="EMBL" id="VLPL01000002">
    <property type="protein sequence ID" value="TSJ46459.1"/>
    <property type="molecule type" value="Genomic_DNA"/>
</dbReference>
<evidence type="ECO:0000256" key="3">
    <source>
        <dbReference type="ARBA" id="ARBA00011245"/>
    </source>
</evidence>
<proteinExistence type="inferred from homology"/>
<dbReference type="GO" id="GO:0042953">
    <property type="term" value="P:lipoprotein transport"/>
    <property type="evidence" value="ECO:0007669"/>
    <property type="project" value="InterPro"/>
</dbReference>
<dbReference type="InterPro" id="IPR018323">
    <property type="entry name" value="OM_lipoprot_carrier_LolA_Pbac"/>
</dbReference>
<comment type="subunit">
    <text evidence="3">Monomer.</text>
</comment>
<keyword evidence="5" id="KW-0813">Transport</keyword>
<comment type="subcellular location">
    <subcellularLocation>
        <location evidence="1">Periplasm</location>
    </subcellularLocation>
</comment>
<evidence type="ECO:0000256" key="8">
    <source>
        <dbReference type="ARBA" id="ARBA00022927"/>
    </source>
</evidence>
<dbReference type="GO" id="GO:0042597">
    <property type="term" value="C:periplasmic space"/>
    <property type="evidence" value="ECO:0007669"/>
    <property type="project" value="UniProtKB-SubCell"/>
</dbReference>
<comment type="similarity">
    <text evidence="2">Belongs to the LolA family.</text>
</comment>
<keyword evidence="6 10" id="KW-0732">Signal</keyword>
<feature type="chain" id="PRO_5021806382" description="Outer-membrane lipoprotein carrier protein" evidence="10">
    <location>
        <begin position="20"/>
        <end position="208"/>
    </location>
</feature>
<accession>A0A556N329</accession>
<organism evidence="11 12">
    <name type="scientific">Fluviicola chungangensis</name>
    <dbReference type="NCBI Taxonomy" id="2597671"/>
    <lineage>
        <taxon>Bacteria</taxon>
        <taxon>Pseudomonadati</taxon>
        <taxon>Bacteroidota</taxon>
        <taxon>Flavobacteriia</taxon>
        <taxon>Flavobacteriales</taxon>
        <taxon>Crocinitomicaceae</taxon>
        <taxon>Fluviicola</taxon>
    </lineage>
</organism>
<evidence type="ECO:0000313" key="12">
    <source>
        <dbReference type="Proteomes" id="UP000316008"/>
    </source>
</evidence>
<name>A0A556N329_9FLAO</name>
<dbReference type="Gene3D" id="2.50.20.10">
    <property type="entry name" value="Lipoprotein localisation LolA/LolB/LppX"/>
    <property type="match status" value="1"/>
</dbReference>
<evidence type="ECO:0000313" key="11">
    <source>
        <dbReference type="EMBL" id="TSJ46459.1"/>
    </source>
</evidence>
<comment type="caution">
    <text evidence="11">The sequence shown here is derived from an EMBL/GenBank/DDBJ whole genome shotgun (WGS) entry which is preliminary data.</text>
</comment>
<dbReference type="RefSeq" id="WP_144331996.1">
    <property type="nucleotide sequence ID" value="NZ_VLPL01000002.1"/>
</dbReference>
<keyword evidence="12" id="KW-1185">Reference proteome</keyword>
<dbReference type="PANTHER" id="PTHR35869:SF1">
    <property type="entry name" value="OUTER-MEMBRANE LIPOPROTEIN CARRIER PROTEIN"/>
    <property type="match status" value="1"/>
</dbReference>
<evidence type="ECO:0000256" key="10">
    <source>
        <dbReference type="SAM" id="SignalP"/>
    </source>
</evidence>
<dbReference type="Proteomes" id="UP000316008">
    <property type="component" value="Unassembled WGS sequence"/>
</dbReference>
<dbReference type="PANTHER" id="PTHR35869">
    <property type="entry name" value="OUTER-MEMBRANE LIPOPROTEIN CARRIER PROTEIN"/>
    <property type="match status" value="1"/>
</dbReference>
<dbReference type="CDD" id="cd16325">
    <property type="entry name" value="LolA"/>
    <property type="match status" value="1"/>
</dbReference>